<dbReference type="STRING" id="1416806.CAL12_06260"/>
<name>A0A1W6YHA0_9BORD</name>
<proteinExistence type="predicted"/>
<dbReference type="InterPro" id="IPR036390">
    <property type="entry name" value="WH_DNA-bd_sf"/>
</dbReference>
<dbReference type="InterPro" id="IPR050707">
    <property type="entry name" value="HTH_MetabolicPath_Reg"/>
</dbReference>
<dbReference type="GO" id="GO:0003677">
    <property type="term" value="F:DNA binding"/>
    <property type="evidence" value="ECO:0007669"/>
    <property type="project" value="UniProtKB-KW"/>
</dbReference>
<dbReference type="InterPro" id="IPR029016">
    <property type="entry name" value="GAF-like_dom_sf"/>
</dbReference>
<dbReference type="SMART" id="SM00346">
    <property type="entry name" value="HTH_ICLR"/>
    <property type="match status" value="1"/>
</dbReference>
<keyword evidence="7" id="KW-1185">Reference proteome</keyword>
<keyword evidence="2" id="KW-0238">DNA-binding</keyword>
<evidence type="ECO:0000256" key="2">
    <source>
        <dbReference type="ARBA" id="ARBA00023125"/>
    </source>
</evidence>
<evidence type="ECO:0000259" key="5">
    <source>
        <dbReference type="PROSITE" id="PS51078"/>
    </source>
</evidence>
<evidence type="ECO:0008006" key="8">
    <source>
        <dbReference type="Google" id="ProtNLM"/>
    </source>
</evidence>
<dbReference type="InterPro" id="IPR014757">
    <property type="entry name" value="Tscrpt_reg_IclR_C"/>
</dbReference>
<evidence type="ECO:0000313" key="7">
    <source>
        <dbReference type="Proteomes" id="UP000194151"/>
    </source>
</evidence>
<dbReference type="SUPFAM" id="SSF55781">
    <property type="entry name" value="GAF domain-like"/>
    <property type="match status" value="1"/>
</dbReference>
<dbReference type="PANTHER" id="PTHR30136">
    <property type="entry name" value="HELIX-TURN-HELIX TRANSCRIPTIONAL REGULATOR, ICLR FAMILY"/>
    <property type="match status" value="1"/>
</dbReference>
<reference evidence="6 7" key="1">
    <citation type="submission" date="2017-05" db="EMBL/GenBank/DDBJ databases">
        <title>Complete and WGS of Bordetella genogroups.</title>
        <authorList>
            <person name="Spilker T."/>
            <person name="LiPuma J."/>
        </authorList>
    </citation>
    <scope>NUCLEOTIDE SEQUENCE [LARGE SCALE GENOMIC DNA]</scope>
    <source>
        <strain evidence="6 7">AU19157</strain>
    </source>
</reference>
<dbReference type="Pfam" id="PF01614">
    <property type="entry name" value="IclR_C"/>
    <property type="match status" value="1"/>
</dbReference>
<dbReference type="InterPro" id="IPR036388">
    <property type="entry name" value="WH-like_DNA-bd_sf"/>
</dbReference>
<dbReference type="Gene3D" id="3.30.450.40">
    <property type="match status" value="1"/>
</dbReference>
<organism evidence="6 7">
    <name type="scientific">Bordetella genomosp. 8</name>
    <dbReference type="NCBI Taxonomy" id="1416806"/>
    <lineage>
        <taxon>Bacteria</taxon>
        <taxon>Pseudomonadati</taxon>
        <taxon>Pseudomonadota</taxon>
        <taxon>Betaproteobacteria</taxon>
        <taxon>Burkholderiales</taxon>
        <taxon>Alcaligenaceae</taxon>
        <taxon>Bordetella</taxon>
    </lineage>
</organism>
<dbReference type="KEGG" id="bgv:CAL12_06260"/>
<dbReference type="PROSITE" id="PS51077">
    <property type="entry name" value="HTH_ICLR"/>
    <property type="match status" value="1"/>
</dbReference>
<dbReference type="SUPFAM" id="SSF46785">
    <property type="entry name" value="Winged helix' DNA-binding domain"/>
    <property type="match status" value="1"/>
</dbReference>
<dbReference type="InterPro" id="IPR005471">
    <property type="entry name" value="Tscrpt_reg_IclR_N"/>
</dbReference>
<protein>
    <recommendedName>
        <fullName evidence="8">IclR family transcriptional regulator</fullName>
    </recommendedName>
</protein>
<accession>A0A1W6YHA0</accession>
<evidence type="ECO:0000313" key="6">
    <source>
        <dbReference type="EMBL" id="ARP80476.1"/>
    </source>
</evidence>
<keyword evidence="1" id="KW-0805">Transcription regulation</keyword>
<dbReference type="AlphaFoldDB" id="A0A1W6YHA0"/>
<evidence type="ECO:0000256" key="1">
    <source>
        <dbReference type="ARBA" id="ARBA00023015"/>
    </source>
</evidence>
<dbReference type="GO" id="GO:0045892">
    <property type="term" value="P:negative regulation of DNA-templated transcription"/>
    <property type="evidence" value="ECO:0007669"/>
    <property type="project" value="TreeGrafter"/>
</dbReference>
<dbReference type="PANTHER" id="PTHR30136:SF39">
    <property type="entry name" value="TRANSCRIPTIONAL REGULATORY PROTEIN"/>
    <property type="match status" value="1"/>
</dbReference>
<feature type="domain" description="HTH iclR-type" evidence="4">
    <location>
        <begin position="29"/>
        <end position="92"/>
    </location>
</feature>
<evidence type="ECO:0000256" key="3">
    <source>
        <dbReference type="ARBA" id="ARBA00023163"/>
    </source>
</evidence>
<feature type="domain" description="IclR-ED" evidence="5">
    <location>
        <begin position="93"/>
        <end position="276"/>
    </location>
</feature>
<dbReference type="OrthoDB" id="9807558at2"/>
<dbReference type="PROSITE" id="PS51078">
    <property type="entry name" value="ICLR_ED"/>
    <property type="match status" value="1"/>
</dbReference>
<keyword evidence="3" id="KW-0804">Transcription</keyword>
<dbReference type="Proteomes" id="UP000194151">
    <property type="component" value="Chromosome"/>
</dbReference>
<dbReference type="EMBL" id="CP021108">
    <property type="protein sequence ID" value="ARP80476.1"/>
    <property type="molecule type" value="Genomic_DNA"/>
</dbReference>
<dbReference type="Gene3D" id="1.10.10.10">
    <property type="entry name" value="Winged helix-like DNA-binding domain superfamily/Winged helix DNA-binding domain"/>
    <property type="match status" value="1"/>
</dbReference>
<sequence length="276" mass="29070">MGEDPGADPGAALDAARTALPAEGAPAGTQAIRRVVNVLKVLAQHQEGGLRFVDVARLCGLEAPTAHRMLKALVAEGMVSRDVRARRYRLGTLVFELGLVAAPQFNLRELCAASLQRLAEATGDTAFLFIRRGNDAVCISRMQGHYPIQTPVVTVGSRQPLGVNAGGLAILLALAPAEVDRVVEAIRPRIGAYGELDERDLKDAITAGRTQGYASIGEKAVPGVTAIGLAVRNPFGAPVAALAIAAISSRMTPARQAALYPLLRNEVNVIGTLLYR</sequence>
<gene>
    <name evidence="6" type="ORF">CAL12_06260</name>
</gene>
<dbReference type="GO" id="GO:0003700">
    <property type="term" value="F:DNA-binding transcription factor activity"/>
    <property type="evidence" value="ECO:0007669"/>
    <property type="project" value="TreeGrafter"/>
</dbReference>
<dbReference type="Pfam" id="PF09339">
    <property type="entry name" value="HTH_IclR"/>
    <property type="match status" value="1"/>
</dbReference>
<evidence type="ECO:0000259" key="4">
    <source>
        <dbReference type="PROSITE" id="PS51077"/>
    </source>
</evidence>